<name>A0A7U8PV24_BRUNE</name>
<sequence>MRENRHKLRAADKINLPAIKIGTVLQLPLVIVQPEDGPEQLMKQRRSGLLF</sequence>
<dbReference type="EMBL" id="EQ999575">
    <property type="protein sequence ID" value="EEY02783.1"/>
    <property type="molecule type" value="Genomic_DNA"/>
</dbReference>
<keyword evidence="2" id="KW-1185">Reference proteome</keyword>
<organism evidence="1 2">
    <name type="scientific">Brucella neotomae 5K33</name>
    <dbReference type="NCBI Taxonomy" id="520456"/>
    <lineage>
        <taxon>Bacteria</taxon>
        <taxon>Pseudomonadati</taxon>
        <taxon>Pseudomonadota</taxon>
        <taxon>Alphaproteobacteria</taxon>
        <taxon>Hyphomicrobiales</taxon>
        <taxon>Brucellaceae</taxon>
        <taxon>Brucella/Ochrobactrum group</taxon>
        <taxon>Brucella</taxon>
    </lineage>
</organism>
<evidence type="ECO:0000313" key="1">
    <source>
        <dbReference type="EMBL" id="EEY02783.1"/>
    </source>
</evidence>
<reference evidence="1 2" key="1">
    <citation type="submission" date="2009-01" db="EMBL/GenBank/DDBJ databases">
        <title>The Genome Sequence of Brucella neotomae 5K33.</title>
        <authorList>
            <consortium name="The Broad Institute Genome Sequencing Platform"/>
            <person name="Ward D."/>
            <person name="Young S.K."/>
            <person name="Kodira C.D."/>
            <person name="Zeng Q."/>
            <person name="Koehrsen M."/>
            <person name="Alvarado L."/>
            <person name="Berlin A."/>
            <person name="Borenstein D."/>
            <person name="Chen Z."/>
            <person name="Engels R."/>
            <person name="Freedman E."/>
            <person name="Gellesch M."/>
            <person name="Goldberg J."/>
            <person name="Griggs A."/>
            <person name="Gujja S."/>
            <person name="Heiman D."/>
            <person name="Hepburn T."/>
            <person name="Howarth C."/>
            <person name="Jen D."/>
            <person name="Larson L."/>
            <person name="Lewis B."/>
            <person name="Mehta T."/>
            <person name="Park D."/>
            <person name="Pearson M."/>
            <person name="Roberts A."/>
            <person name="Saif S."/>
            <person name="Shea T."/>
            <person name="Shenoy N."/>
            <person name="Sisk P."/>
            <person name="Stolte C."/>
            <person name="Sykes S."/>
            <person name="Walk T."/>
            <person name="White J."/>
            <person name="Yandava C."/>
            <person name="Whatmore A.M."/>
            <person name="Perrett L.L."/>
            <person name="O'Callaghan D."/>
            <person name="Nusbaum C."/>
            <person name="Galagan J."/>
            <person name="Birren B."/>
        </authorList>
    </citation>
    <scope>NUCLEOTIDE SEQUENCE [LARGE SCALE GENOMIC DNA]</scope>
    <source>
        <strain evidence="1 2">5K33</strain>
    </source>
</reference>
<gene>
    <name evidence="1" type="ORF">BANG_02514</name>
</gene>
<accession>A0A7U8PV24</accession>
<proteinExistence type="predicted"/>
<evidence type="ECO:0000313" key="2">
    <source>
        <dbReference type="Proteomes" id="UP000005727"/>
    </source>
</evidence>
<dbReference type="AlphaFoldDB" id="A0A7U8PV24"/>
<dbReference type="Proteomes" id="UP000005727">
    <property type="component" value="Unassembled WGS sequence"/>
</dbReference>
<protein>
    <submittedName>
        <fullName evidence="1">Uncharacterized protein</fullName>
    </submittedName>
</protein>